<sequence>MKLHLINIYQFSWSYLFVLICILSVPIASGKSIKSSVPRVVPDNSNHKRSFNSPHAHKFLVDGSNLPLVHFDIGDSYSGILPAQSNATELFFWFIPAQTDLGKNDLTFWTNGGPGCSSLIGATLENGPFRLGRKVEQNPYAWNKVSNVLYVEHPAPVGFSHGNVIINNEVDVARALFGFMQNFLEIFPELKNANLWVTGESYAGYYVTYFADYIQRHSSELALFLQGTLLIDPVLGEEILQFEVPVYTFVKRNPNAFQFKPTFMAQLAEKNRLCGYEAYLEKYLQFPPPHAPFGLPEPASNGSGRVEKKCELYALVSQPLRRNVDNIPNWWYSGPLMTKYFNRADVRAALHIPKRAKKWTACSSPKNSKAPAWDVYPQVIQNSKRTVMAFGAWDFRIIPDGAKLVIQNMTWGGKNGLTQPKPTPLNVPGQGEMGSFRTDRKFTFIDVFEAGHMIPEDQPKVALQILQFLLGQKDSPSQ</sequence>
<reference evidence="7" key="1">
    <citation type="submission" date="2013-11" db="EMBL/GenBank/DDBJ databases">
        <title>Genome sequence of the fusiform rust pathogen reveals effectors for host alternation and coevolution with pine.</title>
        <authorList>
            <consortium name="DOE Joint Genome Institute"/>
            <person name="Smith K."/>
            <person name="Pendleton A."/>
            <person name="Kubisiak T."/>
            <person name="Anderson C."/>
            <person name="Salamov A."/>
            <person name="Aerts A."/>
            <person name="Riley R."/>
            <person name="Clum A."/>
            <person name="Lindquist E."/>
            <person name="Ence D."/>
            <person name="Campbell M."/>
            <person name="Kronenberg Z."/>
            <person name="Feau N."/>
            <person name="Dhillon B."/>
            <person name="Hamelin R."/>
            <person name="Burleigh J."/>
            <person name="Smith J."/>
            <person name="Yandell M."/>
            <person name="Nelson C."/>
            <person name="Grigoriev I."/>
            <person name="Davis J."/>
        </authorList>
    </citation>
    <scope>NUCLEOTIDE SEQUENCE</scope>
    <source>
        <strain evidence="7">G11</strain>
    </source>
</reference>
<evidence type="ECO:0000256" key="2">
    <source>
        <dbReference type="ARBA" id="ARBA00022645"/>
    </source>
</evidence>
<gene>
    <name evidence="7" type="ORF">CROQUDRAFT_51681</name>
</gene>
<protein>
    <recommendedName>
        <fullName evidence="6">Carboxypeptidase</fullName>
        <ecNumber evidence="6">3.4.16.-</ecNumber>
    </recommendedName>
</protein>
<comment type="caution">
    <text evidence="7">The sequence shown here is derived from an EMBL/GenBank/DDBJ whole genome shotgun (WGS) entry which is preliminary data.</text>
</comment>
<dbReference type="InterPro" id="IPR029058">
    <property type="entry name" value="AB_hydrolase_fold"/>
</dbReference>
<dbReference type="AlphaFoldDB" id="A0A9P6NCU7"/>
<dbReference type="InterPro" id="IPR018202">
    <property type="entry name" value="Ser_caboxypep_ser_AS"/>
</dbReference>
<dbReference type="OrthoDB" id="443318at2759"/>
<evidence type="ECO:0000256" key="5">
    <source>
        <dbReference type="ARBA" id="ARBA00023180"/>
    </source>
</evidence>
<evidence type="ECO:0000256" key="6">
    <source>
        <dbReference type="RuleBase" id="RU361156"/>
    </source>
</evidence>
<dbReference type="PRINTS" id="PR00724">
    <property type="entry name" value="CRBOXYPTASEC"/>
</dbReference>
<evidence type="ECO:0000256" key="3">
    <source>
        <dbReference type="ARBA" id="ARBA00022670"/>
    </source>
</evidence>
<dbReference type="PANTHER" id="PTHR11802">
    <property type="entry name" value="SERINE PROTEASE FAMILY S10 SERINE CARBOXYPEPTIDASE"/>
    <property type="match status" value="1"/>
</dbReference>
<evidence type="ECO:0000256" key="1">
    <source>
        <dbReference type="ARBA" id="ARBA00009431"/>
    </source>
</evidence>
<evidence type="ECO:0000313" key="7">
    <source>
        <dbReference type="EMBL" id="KAG0141440.1"/>
    </source>
</evidence>
<keyword evidence="6" id="KW-0732">Signal</keyword>
<feature type="signal peptide" evidence="6">
    <location>
        <begin position="1"/>
        <end position="30"/>
    </location>
</feature>
<name>A0A9P6NCU7_9BASI</name>
<dbReference type="PROSITE" id="PS00131">
    <property type="entry name" value="CARBOXYPEPT_SER_SER"/>
    <property type="match status" value="1"/>
</dbReference>
<comment type="similarity">
    <text evidence="1 6">Belongs to the peptidase S10 family.</text>
</comment>
<accession>A0A9P6NCU7</accession>
<evidence type="ECO:0000256" key="4">
    <source>
        <dbReference type="ARBA" id="ARBA00022801"/>
    </source>
</evidence>
<keyword evidence="2 6" id="KW-0121">Carboxypeptidase</keyword>
<keyword evidence="3 6" id="KW-0645">Protease</keyword>
<proteinExistence type="inferred from homology"/>
<organism evidence="7 8">
    <name type="scientific">Cronartium quercuum f. sp. fusiforme G11</name>
    <dbReference type="NCBI Taxonomy" id="708437"/>
    <lineage>
        <taxon>Eukaryota</taxon>
        <taxon>Fungi</taxon>
        <taxon>Dikarya</taxon>
        <taxon>Basidiomycota</taxon>
        <taxon>Pucciniomycotina</taxon>
        <taxon>Pucciniomycetes</taxon>
        <taxon>Pucciniales</taxon>
        <taxon>Coleosporiaceae</taxon>
        <taxon>Cronartium</taxon>
    </lineage>
</organism>
<dbReference type="GO" id="GO:0004185">
    <property type="term" value="F:serine-type carboxypeptidase activity"/>
    <property type="evidence" value="ECO:0007669"/>
    <property type="project" value="UniProtKB-UniRule"/>
</dbReference>
<dbReference type="Pfam" id="PF00450">
    <property type="entry name" value="Peptidase_S10"/>
    <property type="match status" value="1"/>
</dbReference>
<evidence type="ECO:0000313" key="8">
    <source>
        <dbReference type="Proteomes" id="UP000886653"/>
    </source>
</evidence>
<dbReference type="PANTHER" id="PTHR11802:SF479">
    <property type="entry name" value="CARBOXYPEPTIDASE"/>
    <property type="match status" value="1"/>
</dbReference>
<dbReference type="EMBL" id="MU167386">
    <property type="protein sequence ID" value="KAG0141440.1"/>
    <property type="molecule type" value="Genomic_DNA"/>
</dbReference>
<keyword evidence="4 6" id="KW-0378">Hydrolase</keyword>
<keyword evidence="5" id="KW-0325">Glycoprotein</keyword>
<dbReference type="EC" id="3.4.16.-" evidence="6"/>
<dbReference type="Proteomes" id="UP000886653">
    <property type="component" value="Unassembled WGS sequence"/>
</dbReference>
<dbReference type="GO" id="GO:0006508">
    <property type="term" value="P:proteolysis"/>
    <property type="evidence" value="ECO:0007669"/>
    <property type="project" value="UniProtKB-KW"/>
</dbReference>
<feature type="chain" id="PRO_5040534534" description="Carboxypeptidase" evidence="6">
    <location>
        <begin position="31"/>
        <end position="478"/>
    </location>
</feature>
<dbReference type="SUPFAM" id="SSF53474">
    <property type="entry name" value="alpha/beta-Hydrolases"/>
    <property type="match status" value="1"/>
</dbReference>
<keyword evidence="8" id="KW-1185">Reference proteome</keyword>
<dbReference type="InterPro" id="IPR001563">
    <property type="entry name" value="Peptidase_S10"/>
</dbReference>
<dbReference type="Gene3D" id="3.40.50.1820">
    <property type="entry name" value="alpha/beta hydrolase"/>
    <property type="match status" value="1"/>
</dbReference>